<dbReference type="InterPro" id="IPR016454">
    <property type="entry name" value="Cysteine_dSase"/>
</dbReference>
<evidence type="ECO:0000256" key="4">
    <source>
        <dbReference type="ARBA" id="ARBA00022679"/>
    </source>
</evidence>
<gene>
    <name evidence="10" type="ORF">KT71_06784</name>
</gene>
<dbReference type="InterPro" id="IPR020578">
    <property type="entry name" value="Aminotrans_V_PyrdxlP_BS"/>
</dbReference>
<dbReference type="InterPro" id="IPR010970">
    <property type="entry name" value="Cys_dSase_SufS"/>
</dbReference>
<dbReference type="Proteomes" id="UP000019205">
    <property type="component" value="Chromosome"/>
</dbReference>
<dbReference type="GO" id="GO:0006534">
    <property type="term" value="P:cysteine metabolic process"/>
    <property type="evidence" value="ECO:0007669"/>
    <property type="project" value="UniProtKB-UniRule"/>
</dbReference>
<keyword evidence="11" id="KW-1185">Reference proteome</keyword>
<comment type="caution">
    <text evidence="10">The sequence shown here is derived from an EMBL/GenBank/DDBJ whole genome shotgun (WGS) entry which is preliminary data.</text>
</comment>
<dbReference type="Gene3D" id="3.90.1150.10">
    <property type="entry name" value="Aspartate Aminotransferase, domain 1"/>
    <property type="match status" value="1"/>
</dbReference>
<comment type="function">
    <text evidence="2 8">Catalyzes the removal of elemental sulfur and selenium atoms from L-cysteine, L-cystine, L-selenocysteine, and L-selenocystine to produce L-alanine.</text>
</comment>
<dbReference type="GO" id="GO:0016829">
    <property type="term" value="F:lyase activity"/>
    <property type="evidence" value="ECO:0007669"/>
    <property type="project" value="UniProtKB-KW"/>
</dbReference>
<dbReference type="STRING" id="314285.KT71_06784"/>
<comment type="catalytic activity">
    <reaction evidence="6 8">
        <text>(sulfur carrier)-H + L-cysteine = (sulfur carrier)-SH + L-alanine</text>
        <dbReference type="Rhea" id="RHEA:43892"/>
        <dbReference type="Rhea" id="RHEA-COMP:14737"/>
        <dbReference type="Rhea" id="RHEA-COMP:14739"/>
        <dbReference type="ChEBI" id="CHEBI:29917"/>
        <dbReference type="ChEBI" id="CHEBI:35235"/>
        <dbReference type="ChEBI" id="CHEBI:57972"/>
        <dbReference type="ChEBI" id="CHEBI:64428"/>
        <dbReference type="EC" id="2.8.1.7"/>
    </reaction>
</comment>
<dbReference type="InterPro" id="IPR015422">
    <property type="entry name" value="PyrdxlP-dep_Trfase_small"/>
</dbReference>
<dbReference type="GO" id="GO:0030170">
    <property type="term" value="F:pyridoxal phosphate binding"/>
    <property type="evidence" value="ECO:0007669"/>
    <property type="project" value="UniProtKB-UniRule"/>
</dbReference>
<evidence type="ECO:0000313" key="10">
    <source>
        <dbReference type="EMBL" id="EAQ96708.1"/>
    </source>
</evidence>
<dbReference type="Gene3D" id="3.40.640.10">
    <property type="entry name" value="Type I PLP-dependent aspartate aminotransferase-like (Major domain)"/>
    <property type="match status" value="1"/>
</dbReference>
<dbReference type="AlphaFoldDB" id="A4ABF4"/>
<evidence type="ECO:0000256" key="5">
    <source>
        <dbReference type="ARBA" id="ARBA00022898"/>
    </source>
</evidence>
<dbReference type="GO" id="GO:0031071">
    <property type="term" value="F:cysteine desulfurase activity"/>
    <property type="evidence" value="ECO:0007669"/>
    <property type="project" value="UniProtKB-UniRule"/>
</dbReference>
<dbReference type="Pfam" id="PF00266">
    <property type="entry name" value="Aminotran_5"/>
    <property type="match status" value="1"/>
</dbReference>
<dbReference type="PIRSF" id="PIRSF005572">
    <property type="entry name" value="NifS"/>
    <property type="match status" value="1"/>
</dbReference>
<dbReference type="PANTHER" id="PTHR43586:SF8">
    <property type="entry name" value="CYSTEINE DESULFURASE 1, CHLOROPLASTIC"/>
    <property type="match status" value="1"/>
</dbReference>
<dbReference type="PROSITE" id="PS00595">
    <property type="entry name" value="AA_TRANSFER_CLASS_5"/>
    <property type="match status" value="1"/>
</dbReference>
<dbReference type="CDD" id="cd06453">
    <property type="entry name" value="SufS_like"/>
    <property type="match status" value="1"/>
</dbReference>
<evidence type="ECO:0000256" key="6">
    <source>
        <dbReference type="ARBA" id="ARBA00050776"/>
    </source>
</evidence>
<dbReference type="HOGENOM" id="CLU_003433_2_5_6"/>
<keyword evidence="4 8" id="KW-0808">Transferase</keyword>
<dbReference type="InterPro" id="IPR015424">
    <property type="entry name" value="PyrdxlP-dep_Trfase"/>
</dbReference>
<evidence type="ECO:0000313" key="11">
    <source>
        <dbReference type="Proteomes" id="UP000019205"/>
    </source>
</evidence>
<evidence type="ECO:0000256" key="1">
    <source>
        <dbReference type="ARBA" id="ARBA00001933"/>
    </source>
</evidence>
<protein>
    <recommendedName>
        <fullName evidence="8">Cysteine desulfurase</fullName>
        <ecNumber evidence="8">2.8.1.7</ecNumber>
    </recommendedName>
</protein>
<comment type="similarity">
    <text evidence="3 8">Belongs to the class-V pyridoxal-phosphate-dependent aminotransferase family. Csd subfamily.</text>
</comment>
<dbReference type="RefSeq" id="WP_008293779.1">
    <property type="nucleotide sequence ID" value="NZ_CM002299.1"/>
</dbReference>
<dbReference type="InterPro" id="IPR015421">
    <property type="entry name" value="PyrdxlP-dep_Trfase_major"/>
</dbReference>
<reference evidence="10 11" key="1">
    <citation type="journal article" date="2007" name="Proc. Natl. Acad. Sci. U.S.A.">
        <title>Characterization of a marine gammaproteobacterium capable of aerobic anoxygenic photosynthesis.</title>
        <authorList>
            <person name="Fuchs B.M."/>
            <person name="Spring S."/>
            <person name="Teeling H."/>
            <person name="Quast C."/>
            <person name="Wulf J."/>
            <person name="Schattenhofer M."/>
            <person name="Yan S."/>
            <person name="Ferriera S."/>
            <person name="Johnson J."/>
            <person name="Glockner F.O."/>
            <person name="Amann R."/>
        </authorList>
    </citation>
    <scope>NUCLEOTIDE SEQUENCE [LARGE SCALE GENOMIC DNA]</scope>
    <source>
        <strain evidence="10">KT71</strain>
    </source>
</reference>
<dbReference type="eggNOG" id="COG0520">
    <property type="taxonomic scope" value="Bacteria"/>
</dbReference>
<evidence type="ECO:0000259" key="9">
    <source>
        <dbReference type="Pfam" id="PF00266"/>
    </source>
</evidence>
<dbReference type="SUPFAM" id="SSF53383">
    <property type="entry name" value="PLP-dependent transferases"/>
    <property type="match status" value="1"/>
</dbReference>
<evidence type="ECO:0000256" key="2">
    <source>
        <dbReference type="ARBA" id="ARBA00002824"/>
    </source>
</evidence>
<dbReference type="PANTHER" id="PTHR43586">
    <property type="entry name" value="CYSTEINE DESULFURASE"/>
    <property type="match status" value="1"/>
</dbReference>
<organism evidence="10 11">
    <name type="scientific">Congregibacter litoralis KT71</name>
    <dbReference type="NCBI Taxonomy" id="314285"/>
    <lineage>
        <taxon>Bacteria</taxon>
        <taxon>Pseudomonadati</taxon>
        <taxon>Pseudomonadota</taxon>
        <taxon>Gammaproteobacteria</taxon>
        <taxon>Cellvibrionales</taxon>
        <taxon>Halieaceae</taxon>
        <taxon>Congregibacter</taxon>
    </lineage>
</organism>
<reference evidence="10 11" key="2">
    <citation type="journal article" date="2009" name="PLoS ONE">
        <title>The photosynthetic apparatus and its regulation in the aerobic gammaproteobacterium Congregibacter litoralis gen. nov., sp. nov.</title>
        <authorList>
            <person name="Spring S."/>
            <person name="Lunsdorf H."/>
            <person name="Fuchs B.M."/>
            <person name="Tindall B.J."/>
        </authorList>
    </citation>
    <scope>NUCLEOTIDE SEQUENCE [LARGE SCALE GENOMIC DNA]</scope>
    <source>
        <strain evidence="10">KT71</strain>
    </source>
</reference>
<dbReference type="OrthoDB" id="9808002at2"/>
<sequence>MSTLKAVEAAGTAPSFDVERVRADFPILGEMINGQPLVYLDNAATTQKPNAVIDAIANYYRHDNANVHRGVHTLSDRATRHFEDAREKTAGFLNSPSSRQIIWTRGTTEAVNLVAHSWGADNLKAGDRILVSWLEHHSDIVPWQLAAARVGAEVVPIPVTEEAEIDMDAFDALLDERVKLVAVNHVSNAIGTINPIENICARAHAAGALVLVDGAQAVGHWDVDVQALGCDFYCFSAHKLFAPTGMGVLWGREALLEAMTPFLGGGEMIETVSFAGTTFNGLPFKFEAGTPNIAGAVGLGAAIDYLSLIDRDAAAGHEDALLTATLEAASEIPGVRRIGAPKRSAGIFSFVMDGCHPSDVGMLLDEQGIAVRTGHHCAQPLMSRFELPGTVRASFSMYNTLDDVDRLIAGLKKAQSLFGPR</sequence>
<evidence type="ECO:0000256" key="7">
    <source>
        <dbReference type="RuleBase" id="RU004504"/>
    </source>
</evidence>
<dbReference type="NCBIfam" id="TIGR01979">
    <property type="entry name" value="sufS"/>
    <property type="match status" value="1"/>
</dbReference>
<proteinExistence type="inferred from homology"/>
<evidence type="ECO:0000256" key="8">
    <source>
        <dbReference type="RuleBase" id="RU004506"/>
    </source>
</evidence>
<evidence type="ECO:0000256" key="3">
    <source>
        <dbReference type="ARBA" id="ARBA00010447"/>
    </source>
</evidence>
<keyword evidence="10" id="KW-0456">Lyase</keyword>
<dbReference type="EC" id="2.8.1.7" evidence="8"/>
<keyword evidence="5 8" id="KW-0663">Pyridoxal phosphate</keyword>
<comment type="cofactor">
    <cofactor evidence="1 7">
        <name>pyridoxal 5'-phosphate</name>
        <dbReference type="ChEBI" id="CHEBI:597326"/>
    </cofactor>
</comment>
<feature type="domain" description="Aminotransferase class V" evidence="9">
    <location>
        <begin position="38"/>
        <end position="407"/>
    </location>
</feature>
<dbReference type="InterPro" id="IPR000192">
    <property type="entry name" value="Aminotrans_V_dom"/>
</dbReference>
<accession>A4ABF4</accession>
<dbReference type="EMBL" id="AAOA02000004">
    <property type="protein sequence ID" value="EAQ96708.1"/>
    <property type="molecule type" value="Genomic_DNA"/>
</dbReference>
<name>A4ABF4_9GAMM</name>